<comment type="caution">
    <text evidence="2">The sequence shown here is derived from an EMBL/GenBank/DDBJ whole genome shotgun (WGS) entry which is preliminary data.</text>
</comment>
<proteinExistence type="predicted"/>
<dbReference type="Proteomes" id="UP001597540">
    <property type="component" value="Unassembled WGS sequence"/>
</dbReference>
<keyword evidence="1" id="KW-1133">Transmembrane helix</keyword>
<accession>A0ABW5SLW0</accession>
<evidence type="ECO:0000313" key="3">
    <source>
        <dbReference type="Proteomes" id="UP001597540"/>
    </source>
</evidence>
<organism evidence="2 3">
    <name type="scientific">Paenibacillus shunpengii</name>
    <dbReference type="NCBI Taxonomy" id="2054424"/>
    <lineage>
        <taxon>Bacteria</taxon>
        <taxon>Bacillati</taxon>
        <taxon>Bacillota</taxon>
        <taxon>Bacilli</taxon>
        <taxon>Bacillales</taxon>
        <taxon>Paenibacillaceae</taxon>
        <taxon>Paenibacillus</taxon>
    </lineage>
</organism>
<protein>
    <submittedName>
        <fullName evidence="2">Uncharacterized protein</fullName>
    </submittedName>
</protein>
<evidence type="ECO:0000256" key="1">
    <source>
        <dbReference type="SAM" id="Phobius"/>
    </source>
</evidence>
<keyword evidence="1" id="KW-0472">Membrane</keyword>
<keyword evidence="1" id="KW-0812">Transmembrane</keyword>
<reference evidence="3" key="1">
    <citation type="journal article" date="2019" name="Int. J. Syst. Evol. Microbiol.">
        <title>The Global Catalogue of Microorganisms (GCM) 10K type strain sequencing project: providing services to taxonomists for standard genome sequencing and annotation.</title>
        <authorList>
            <consortium name="The Broad Institute Genomics Platform"/>
            <consortium name="The Broad Institute Genome Sequencing Center for Infectious Disease"/>
            <person name="Wu L."/>
            <person name="Ma J."/>
        </authorList>
    </citation>
    <scope>NUCLEOTIDE SEQUENCE [LARGE SCALE GENOMIC DNA]</scope>
    <source>
        <strain evidence="3">KCTC 33849</strain>
    </source>
</reference>
<name>A0ABW5SLW0_9BACL</name>
<gene>
    <name evidence="2" type="ORF">ACFSVM_04155</name>
</gene>
<feature type="transmembrane region" description="Helical" evidence="1">
    <location>
        <begin position="15"/>
        <end position="34"/>
    </location>
</feature>
<dbReference type="RefSeq" id="WP_256209584.1">
    <property type="nucleotide sequence ID" value="NZ_JBHUMJ010000002.1"/>
</dbReference>
<dbReference type="EMBL" id="JBHUMJ010000002">
    <property type="protein sequence ID" value="MFD2699650.1"/>
    <property type="molecule type" value="Genomic_DNA"/>
</dbReference>
<sequence length="42" mass="4712">MAGNREHLTKRKKKITVGIIVAVLLLASFLLYYFGNFTAVDV</sequence>
<evidence type="ECO:0000313" key="2">
    <source>
        <dbReference type="EMBL" id="MFD2699650.1"/>
    </source>
</evidence>
<keyword evidence="3" id="KW-1185">Reference proteome</keyword>